<dbReference type="EMBL" id="OZ034819">
    <property type="protein sequence ID" value="CAL1391695.1"/>
    <property type="molecule type" value="Genomic_DNA"/>
</dbReference>
<dbReference type="InterPro" id="IPR002401">
    <property type="entry name" value="Cyt_P450_E_grp-I"/>
</dbReference>
<evidence type="ECO:0000256" key="8">
    <source>
        <dbReference type="PIRSR" id="PIRSR602401-1"/>
    </source>
</evidence>
<feature type="binding site" description="axial binding residue" evidence="8">
    <location>
        <position position="450"/>
    </location>
    <ligand>
        <name>heme</name>
        <dbReference type="ChEBI" id="CHEBI:30413"/>
    </ligand>
    <ligandPart>
        <name>Fe</name>
        <dbReference type="ChEBI" id="CHEBI:18248"/>
    </ligandPart>
</feature>
<dbReference type="AlphaFoldDB" id="A0AAV2F0C6"/>
<gene>
    <name evidence="10" type="ORF">LTRI10_LOCUS32393</name>
</gene>
<evidence type="ECO:0000256" key="6">
    <source>
        <dbReference type="ARBA" id="ARBA00023004"/>
    </source>
</evidence>
<dbReference type="InterPro" id="IPR001128">
    <property type="entry name" value="Cyt_P450"/>
</dbReference>
<evidence type="ECO:0000256" key="2">
    <source>
        <dbReference type="ARBA" id="ARBA00010617"/>
    </source>
</evidence>
<dbReference type="CDD" id="cd11064">
    <property type="entry name" value="CYP86A"/>
    <property type="match status" value="1"/>
</dbReference>
<evidence type="ECO:0000313" key="11">
    <source>
        <dbReference type="Proteomes" id="UP001497516"/>
    </source>
</evidence>
<reference evidence="10 11" key="1">
    <citation type="submission" date="2024-04" db="EMBL/GenBank/DDBJ databases">
        <authorList>
            <person name="Fracassetti M."/>
        </authorList>
    </citation>
    <scope>NUCLEOTIDE SEQUENCE [LARGE SCALE GENOMIC DNA]</scope>
</reference>
<dbReference type="GO" id="GO:0020037">
    <property type="term" value="F:heme binding"/>
    <property type="evidence" value="ECO:0007669"/>
    <property type="project" value="InterPro"/>
</dbReference>
<keyword evidence="9" id="KW-0812">Transmembrane</keyword>
<comment type="cofactor">
    <cofactor evidence="1 8">
        <name>heme</name>
        <dbReference type="ChEBI" id="CHEBI:30413"/>
    </cofactor>
</comment>
<dbReference type="GO" id="GO:0005506">
    <property type="term" value="F:iron ion binding"/>
    <property type="evidence" value="ECO:0007669"/>
    <property type="project" value="InterPro"/>
</dbReference>
<dbReference type="PRINTS" id="PR00385">
    <property type="entry name" value="P450"/>
</dbReference>
<sequence length="505" mass="57223">MSTAELLQLSVILLSSAFLCIIGLMRTLFGDIPIALWQASSLHDFTTRLLKLNNGTLLLSGPMFLNGDMIITSDPMNAHHVLSRNFTNYEKGRDFKAIMDAYGDGIINSDGESWKLKRQLVHSLINTKEFEDHVMKVMAVKLEHTLFRVLDDCASSSEVVDIQDVLKRFMFDNICLLVLGFDPGYLRPAGLLLSTTTPTLLCGKAFDDLKEAVVYRHIVPKFLWRIQKRLDVGVEKKASRSRQILDDFIYARIETRKQELVKLGGINDDNNANDVLTRLLVTGQDKSDKFVRDTVFSLIGAGRDLISSALTWFLWLVVTHPTVEGRILHEIKLVMNVRQDDDDQDRLFFTKDELNKLVYLHAAIWETLRLYPPAPFEHKCAVEADVLPSGHGVPKGTKILFSIYSMGRMEEIWGEDCTEFKPERWISEKGNVIHVPSYKLMAFLAGPRTCTGKAIAFLQLKSMASAILWNYKFDIVEGHVMKPTPAMILLMKDGLKMRVSKRGLV</sequence>
<evidence type="ECO:0000256" key="4">
    <source>
        <dbReference type="ARBA" id="ARBA00022723"/>
    </source>
</evidence>
<proteinExistence type="inferred from homology"/>
<dbReference type="SUPFAM" id="SSF48264">
    <property type="entry name" value="Cytochrome P450"/>
    <property type="match status" value="1"/>
</dbReference>
<name>A0AAV2F0C6_9ROSI</name>
<protein>
    <recommendedName>
        <fullName evidence="12">Cytochrome P450</fullName>
    </recommendedName>
</protein>
<evidence type="ECO:0000256" key="7">
    <source>
        <dbReference type="ARBA" id="ARBA00023033"/>
    </source>
</evidence>
<keyword evidence="4 8" id="KW-0479">Metal-binding</keyword>
<dbReference type="InterPro" id="IPR036396">
    <property type="entry name" value="Cyt_P450_sf"/>
</dbReference>
<keyword evidence="11" id="KW-1185">Reference proteome</keyword>
<keyword evidence="9" id="KW-0472">Membrane</keyword>
<dbReference type="GO" id="GO:0016705">
    <property type="term" value="F:oxidoreductase activity, acting on paired donors, with incorporation or reduction of molecular oxygen"/>
    <property type="evidence" value="ECO:0007669"/>
    <property type="project" value="InterPro"/>
</dbReference>
<dbReference type="PANTHER" id="PTHR24296">
    <property type="entry name" value="CYTOCHROME P450"/>
    <property type="match status" value="1"/>
</dbReference>
<evidence type="ECO:0000256" key="9">
    <source>
        <dbReference type="SAM" id="Phobius"/>
    </source>
</evidence>
<keyword evidence="5" id="KW-0560">Oxidoreductase</keyword>
<evidence type="ECO:0000313" key="10">
    <source>
        <dbReference type="EMBL" id="CAL1391695.1"/>
    </source>
</evidence>
<keyword evidence="7" id="KW-0503">Monooxygenase</keyword>
<evidence type="ECO:0000256" key="5">
    <source>
        <dbReference type="ARBA" id="ARBA00023002"/>
    </source>
</evidence>
<evidence type="ECO:0008006" key="12">
    <source>
        <dbReference type="Google" id="ProtNLM"/>
    </source>
</evidence>
<keyword evidence="3 8" id="KW-0349">Heme</keyword>
<dbReference type="PRINTS" id="PR00463">
    <property type="entry name" value="EP450I"/>
</dbReference>
<dbReference type="Gene3D" id="1.10.630.10">
    <property type="entry name" value="Cytochrome P450"/>
    <property type="match status" value="1"/>
</dbReference>
<comment type="similarity">
    <text evidence="2">Belongs to the cytochrome P450 family.</text>
</comment>
<organism evidence="10 11">
    <name type="scientific">Linum trigynum</name>
    <dbReference type="NCBI Taxonomy" id="586398"/>
    <lineage>
        <taxon>Eukaryota</taxon>
        <taxon>Viridiplantae</taxon>
        <taxon>Streptophyta</taxon>
        <taxon>Embryophyta</taxon>
        <taxon>Tracheophyta</taxon>
        <taxon>Spermatophyta</taxon>
        <taxon>Magnoliopsida</taxon>
        <taxon>eudicotyledons</taxon>
        <taxon>Gunneridae</taxon>
        <taxon>Pentapetalae</taxon>
        <taxon>rosids</taxon>
        <taxon>fabids</taxon>
        <taxon>Malpighiales</taxon>
        <taxon>Linaceae</taxon>
        <taxon>Linum</taxon>
    </lineage>
</organism>
<dbReference type="Proteomes" id="UP001497516">
    <property type="component" value="Chromosome 6"/>
</dbReference>
<feature type="transmembrane region" description="Helical" evidence="9">
    <location>
        <begin position="6"/>
        <end position="25"/>
    </location>
</feature>
<evidence type="ECO:0000256" key="1">
    <source>
        <dbReference type="ARBA" id="ARBA00001971"/>
    </source>
</evidence>
<dbReference type="Pfam" id="PF00067">
    <property type="entry name" value="p450"/>
    <property type="match status" value="1"/>
</dbReference>
<keyword evidence="6 8" id="KW-0408">Iron</keyword>
<evidence type="ECO:0000256" key="3">
    <source>
        <dbReference type="ARBA" id="ARBA00022617"/>
    </source>
</evidence>
<dbReference type="GO" id="GO:0004497">
    <property type="term" value="F:monooxygenase activity"/>
    <property type="evidence" value="ECO:0007669"/>
    <property type="project" value="UniProtKB-KW"/>
</dbReference>
<keyword evidence="9" id="KW-1133">Transmembrane helix</keyword>
<accession>A0AAV2F0C6</accession>